<dbReference type="Proteomes" id="UP000253975">
    <property type="component" value="Unassembled WGS sequence"/>
</dbReference>
<sequence length="108" mass="11998">MTIFFEKVREKAWPYGSAVAAREGLPVEQKHGHKGDEHPVEVHVEAQAACLLVLERQQVTKRARAEGNPLFRLAPQNKSLSGSCLQRRTPAMTAFATTTTKPNNISFL</sequence>
<name>A0A369LIV6_9ACTN</name>
<gene>
    <name evidence="1" type="ORF">C1881_06725</name>
</gene>
<reference evidence="1 2" key="1">
    <citation type="journal article" date="2018" name="Elife">
        <title>Discovery and characterization of a prevalent human gut bacterial enzyme sufficient for the inactivation of a family of plant toxins.</title>
        <authorList>
            <person name="Koppel N."/>
            <person name="Bisanz J.E."/>
            <person name="Pandelia M.E."/>
            <person name="Turnbaugh P.J."/>
            <person name="Balskus E.P."/>
        </authorList>
    </citation>
    <scope>NUCLEOTIDE SEQUENCE [LARGE SCALE GENOMIC DNA]</scope>
    <source>
        <strain evidence="1 2">OB21 GAM31</strain>
    </source>
</reference>
<evidence type="ECO:0000313" key="1">
    <source>
        <dbReference type="EMBL" id="RDB57958.1"/>
    </source>
</evidence>
<organism evidence="1 2">
    <name type="scientific">Slackia isoflavoniconvertens</name>
    <dbReference type="NCBI Taxonomy" id="572010"/>
    <lineage>
        <taxon>Bacteria</taxon>
        <taxon>Bacillati</taxon>
        <taxon>Actinomycetota</taxon>
        <taxon>Coriobacteriia</taxon>
        <taxon>Eggerthellales</taxon>
        <taxon>Eggerthellaceae</taxon>
        <taxon>Slackia</taxon>
    </lineage>
</organism>
<evidence type="ECO:0000313" key="2">
    <source>
        <dbReference type="Proteomes" id="UP000253975"/>
    </source>
</evidence>
<dbReference type="AlphaFoldDB" id="A0A369LIV6"/>
<proteinExistence type="predicted"/>
<dbReference type="EMBL" id="PPTO01000010">
    <property type="protein sequence ID" value="RDB57958.1"/>
    <property type="molecule type" value="Genomic_DNA"/>
</dbReference>
<accession>A0A369LIV6</accession>
<protein>
    <submittedName>
        <fullName evidence="1">Uncharacterized protein</fullName>
    </submittedName>
</protein>
<comment type="caution">
    <text evidence="1">The sequence shown here is derived from an EMBL/GenBank/DDBJ whole genome shotgun (WGS) entry which is preliminary data.</text>
</comment>